<reference evidence="2" key="1">
    <citation type="submission" date="2020-10" db="EMBL/GenBank/DDBJ databases">
        <authorList>
            <person name="Gilroy R."/>
        </authorList>
    </citation>
    <scope>NUCLEOTIDE SEQUENCE</scope>
    <source>
        <strain evidence="2">CHK181-108</strain>
    </source>
</reference>
<organism evidence="2 3">
    <name type="scientific">Candidatus Ornithomonoglobus intestinigallinarum</name>
    <dbReference type="NCBI Taxonomy" id="2840894"/>
    <lineage>
        <taxon>Bacteria</taxon>
        <taxon>Bacillati</taxon>
        <taxon>Bacillota</taxon>
        <taxon>Clostridia</taxon>
        <taxon>Candidatus Ornithomonoglobus</taxon>
    </lineage>
</organism>
<evidence type="ECO:0000313" key="3">
    <source>
        <dbReference type="Proteomes" id="UP000824165"/>
    </source>
</evidence>
<dbReference type="Proteomes" id="UP000824165">
    <property type="component" value="Unassembled WGS sequence"/>
</dbReference>
<reference evidence="2" key="2">
    <citation type="journal article" date="2021" name="PeerJ">
        <title>Extensive microbial diversity within the chicken gut microbiome revealed by metagenomics and culture.</title>
        <authorList>
            <person name="Gilroy R."/>
            <person name="Ravi A."/>
            <person name="Getino M."/>
            <person name="Pursley I."/>
            <person name="Horton D.L."/>
            <person name="Alikhan N.F."/>
            <person name="Baker D."/>
            <person name="Gharbi K."/>
            <person name="Hall N."/>
            <person name="Watson M."/>
            <person name="Adriaenssens E.M."/>
            <person name="Foster-Nyarko E."/>
            <person name="Jarju S."/>
            <person name="Secka A."/>
            <person name="Antonio M."/>
            <person name="Oren A."/>
            <person name="Chaudhuri R.R."/>
            <person name="La Ragione R."/>
            <person name="Hildebrand F."/>
            <person name="Pallen M.J."/>
        </authorList>
    </citation>
    <scope>NUCLEOTIDE SEQUENCE</scope>
    <source>
        <strain evidence="2">CHK181-108</strain>
    </source>
</reference>
<evidence type="ECO:0008006" key="4">
    <source>
        <dbReference type="Google" id="ProtNLM"/>
    </source>
</evidence>
<name>A0A9D1KQ96_9FIRM</name>
<dbReference type="AlphaFoldDB" id="A0A9D1KQ96"/>
<dbReference type="EMBL" id="DVLU01000068">
    <property type="protein sequence ID" value="HIT85649.1"/>
    <property type="molecule type" value="Genomic_DNA"/>
</dbReference>
<comment type="caution">
    <text evidence="2">The sequence shown here is derived from an EMBL/GenBank/DDBJ whole genome shotgun (WGS) entry which is preliminary data.</text>
</comment>
<gene>
    <name evidence="2" type="ORF">IAA60_07080</name>
</gene>
<sequence>MLKKVLSAAVAAAMALSVMPMAMAEETGYVTGNVTISNAEEFEVFAAAVNGGSDYSGQTVVLANDIDYNNGELTPVGTRGDSFAGNFNGNGFTIKNASVRDDADAGIINVGVFGFVRGGSVTNVNFSNIDVLNEQAVSPSGLAGLLGDAEESATGVAVGTLKSGTVSYITVDDMCSVQGKLRTGGVVGDTCEDAGGSVVSHCVNYATVTGTQNYTGGIIGAMHNLSRITASEDGSTVEYCDNYGDVTGTTEVGGIVGYADRANISYCHNHEDAEINGSGNYGTGGILGCDIYNPRFLYYPEFGSTITECTNAGTITSPRAGGILGSFVVSPGQSQPSDDIISTIDTCTNTGNIVSDTGKSGGIFGYQIAYASGDGEGSVNNLVVRMIHCNNQGKLNGEPSDILTTSPYVEEVTN</sequence>
<feature type="chain" id="PRO_5039588814" description="GLUG domain-containing protein" evidence="1">
    <location>
        <begin position="25"/>
        <end position="414"/>
    </location>
</feature>
<evidence type="ECO:0000256" key="1">
    <source>
        <dbReference type="SAM" id="SignalP"/>
    </source>
</evidence>
<feature type="signal peptide" evidence="1">
    <location>
        <begin position="1"/>
        <end position="24"/>
    </location>
</feature>
<dbReference type="Gene3D" id="2.160.20.110">
    <property type="match status" value="1"/>
</dbReference>
<proteinExistence type="predicted"/>
<keyword evidence="1" id="KW-0732">Signal</keyword>
<accession>A0A9D1KQ96</accession>
<evidence type="ECO:0000313" key="2">
    <source>
        <dbReference type="EMBL" id="HIT85649.1"/>
    </source>
</evidence>
<protein>
    <recommendedName>
        <fullName evidence="4">GLUG domain-containing protein</fullName>
    </recommendedName>
</protein>